<feature type="compositionally biased region" description="Polar residues" evidence="6">
    <location>
        <begin position="58"/>
        <end position="74"/>
    </location>
</feature>
<dbReference type="GO" id="GO:0004849">
    <property type="term" value="F:uridine kinase activity"/>
    <property type="evidence" value="ECO:0007669"/>
    <property type="project" value="UniProtKB-EC"/>
</dbReference>
<dbReference type="InterPro" id="IPR027417">
    <property type="entry name" value="P-loop_NTPase"/>
</dbReference>
<keyword evidence="4 5" id="KW-0418">Kinase</keyword>
<sequence length="991" mass="112171">MVDYLDVLDPAVSLFNTLQDYGNSAMLPNLPWLYNRRPMLRVEQLYDESEESMASPDSPETPSPLLTANDSVQPSIKKLPSLTVASIDEEMPQHSPMDSVLRLSSDAQKSSEDSVGDQEYDGEARPCKVDDDQDPHTERWYQMDEDERKELEGHIRHLLTNKSKTKRMARGFWNFVRTPMGFILTLYIFLIFSWGVVIFLFIVHWVHVEPYTKWRIWVEVCDQVLCALFVLRGVGFAPFRAVDTYRMAHIAHFHFLTYKRRKLLHLPRLQNENELPRYSKERVYRLAGQSCPQSPEEEGPKELDDPSRDLEAIGVRNTDHIRSKGYHLDDLLQPIPGQPGVHPQTREQVQLQRLERAPSIKSMVEKDTPEVSVLTPSEQALLQHHQRKFHASHTFYRYRETSTHQPFPLWLMMTIRVSTPVAELRGAAQMHRQMEGDLIPPKTATKRQPGRMYSRTPWYDTDGRPFAPYIVGVAGGSASGKTSIAKEVIHRLPKVPWVAIVSQDAFYRPLSPDQVKLAFNQNFDFDHPNAIDQELLVQCIRDLKASRAVQIPVYSFTQHQRTSASTYLYGHAVIMVEGLFVLQDPELRKLLDLKIFVQTDPDIMLARRIRRDIVDRGRSIDGVLDQYLRFVKPSFETFVGPSARHADIIVPGANNGVAIDVISQHIAKHLLHTRNLVLSAQPHILPQSLESTKLWNFERARVRVGVDSAGQTVHCMEHEPFPDDDAPSPFMNETTALLPLPPNVDVLRQTPQMRALLTIMHDAATPAGDFAWACKRVGAFVVEEAMKQLPYEKLSVPLHSGGTYAGLKLNADFICGVSILRSGAILEHPLRRALPALSLGSVLIQSSDTNYRPLLYSVSLPSFVRNREQAKRTWALLTDAQIGTGAAAFMGIRVLLDHGIPEHQILLLTLLSSAQGGLWSIHHAFPKVRIITASVDPGLRRYSWPTSPTKPPTTENHGAVEESTQEEPPHERVAYAIIPGCGQMGDRFWGT</sequence>
<comment type="similarity">
    <text evidence="5">Belongs to the uridine kinase family.</text>
</comment>
<dbReference type="InterPro" id="IPR021369">
    <property type="entry name" value="DUF2985"/>
</dbReference>
<dbReference type="SUPFAM" id="SSF53271">
    <property type="entry name" value="PRTase-like"/>
    <property type="match status" value="1"/>
</dbReference>
<keyword evidence="7" id="KW-0812">Transmembrane</keyword>
<evidence type="ECO:0000256" key="5">
    <source>
        <dbReference type="RuleBase" id="RU003825"/>
    </source>
</evidence>
<feature type="region of interest" description="Disordered" evidence="6">
    <location>
        <begin position="47"/>
        <end position="74"/>
    </location>
</feature>
<dbReference type="PRINTS" id="PR00988">
    <property type="entry name" value="URIDINKINASE"/>
</dbReference>
<comment type="pathway">
    <text evidence="5">Pyrimidine metabolism; CTP biosynthesis via salvage pathway; CTP from cytidine: step 1/3.</text>
</comment>
<keyword evidence="7" id="KW-1133">Transmembrane helix</keyword>
<dbReference type="SUPFAM" id="SSF52540">
    <property type="entry name" value="P-loop containing nucleoside triphosphate hydrolases"/>
    <property type="match status" value="1"/>
</dbReference>
<dbReference type="NCBIfam" id="TIGR00235">
    <property type="entry name" value="udk"/>
    <property type="match status" value="1"/>
</dbReference>
<keyword evidence="3 5" id="KW-0547">Nucleotide-binding</keyword>
<evidence type="ECO:0000256" key="2">
    <source>
        <dbReference type="ARBA" id="ARBA00022679"/>
    </source>
</evidence>
<feature type="region of interest" description="Disordered" evidence="6">
    <location>
        <begin position="942"/>
        <end position="971"/>
    </location>
</feature>
<accession>A0AAF0E3A7</accession>
<evidence type="ECO:0000256" key="7">
    <source>
        <dbReference type="SAM" id="Phobius"/>
    </source>
</evidence>
<keyword evidence="5" id="KW-0067">ATP-binding</keyword>
<evidence type="ECO:0000313" key="10">
    <source>
        <dbReference type="EMBL" id="WFD17998.1"/>
    </source>
</evidence>
<evidence type="ECO:0000313" key="11">
    <source>
        <dbReference type="Proteomes" id="UP001220961"/>
    </source>
</evidence>
<dbReference type="InterPro" id="IPR000764">
    <property type="entry name" value="Uridine_kinase-like"/>
</dbReference>
<name>A0AAF0E3A7_9BASI</name>
<dbReference type="InterPro" id="IPR006083">
    <property type="entry name" value="PRK/URK"/>
</dbReference>
<dbReference type="EC" id="2.7.1.48" evidence="5"/>
<dbReference type="Proteomes" id="UP001220961">
    <property type="component" value="Chromosome 1"/>
</dbReference>
<dbReference type="EMBL" id="CP119908">
    <property type="protein sequence ID" value="WFD17998.1"/>
    <property type="molecule type" value="Genomic_DNA"/>
</dbReference>
<keyword evidence="2 5" id="KW-0808">Transferase</keyword>
<feature type="domain" description="Phosphoribosyltransferase" evidence="9">
    <location>
        <begin position="749"/>
        <end position="940"/>
    </location>
</feature>
<dbReference type="InterPro" id="IPR029057">
    <property type="entry name" value="PRTase-like"/>
</dbReference>
<feature type="transmembrane region" description="Helical" evidence="7">
    <location>
        <begin position="182"/>
        <end position="206"/>
    </location>
</feature>
<keyword evidence="11" id="KW-1185">Reference proteome</keyword>
<keyword evidence="7" id="KW-0472">Membrane</keyword>
<comment type="catalytic activity">
    <reaction evidence="5">
        <text>uridine + ATP = UMP + ADP + H(+)</text>
        <dbReference type="Rhea" id="RHEA:16825"/>
        <dbReference type="ChEBI" id="CHEBI:15378"/>
        <dbReference type="ChEBI" id="CHEBI:16704"/>
        <dbReference type="ChEBI" id="CHEBI:30616"/>
        <dbReference type="ChEBI" id="CHEBI:57865"/>
        <dbReference type="ChEBI" id="CHEBI:456216"/>
        <dbReference type="EC" id="2.7.1.48"/>
    </reaction>
</comment>
<dbReference type="CDD" id="cd02023">
    <property type="entry name" value="UMPK"/>
    <property type="match status" value="1"/>
</dbReference>
<dbReference type="InterPro" id="IPR000836">
    <property type="entry name" value="PRTase_dom"/>
</dbReference>
<evidence type="ECO:0000259" key="8">
    <source>
        <dbReference type="Pfam" id="PF00485"/>
    </source>
</evidence>
<evidence type="ECO:0000256" key="4">
    <source>
        <dbReference type="ARBA" id="ARBA00022777"/>
    </source>
</evidence>
<dbReference type="Pfam" id="PF00485">
    <property type="entry name" value="PRK"/>
    <property type="match status" value="1"/>
</dbReference>
<proteinExistence type="inferred from homology"/>
<evidence type="ECO:0000256" key="3">
    <source>
        <dbReference type="ARBA" id="ARBA00022741"/>
    </source>
</evidence>
<feature type="region of interest" description="Disordered" evidence="6">
    <location>
        <begin position="88"/>
        <end position="135"/>
    </location>
</feature>
<feature type="compositionally biased region" description="Basic and acidic residues" evidence="6">
    <location>
        <begin position="122"/>
        <end position="135"/>
    </location>
</feature>
<feature type="domain" description="Phosphoribulokinase/uridine kinase" evidence="8">
    <location>
        <begin position="470"/>
        <end position="651"/>
    </location>
</feature>
<dbReference type="AlphaFoldDB" id="A0AAF0E3A7"/>
<gene>
    <name evidence="10" type="primary">URK1</name>
    <name evidence="10" type="ORF">MCAP1_000209</name>
</gene>
<comment type="catalytic activity">
    <reaction evidence="5">
        <text>cytidine + ATP = CMP + ADP + H(+)</text>
        <dbReference type="Rhea" id="RHEA:24674"/>
        <dbReference type="ChEBI" id="CHEBI:15378"/>
        <dbReference type="ChEBI" id="CHEBI:17562"/>
        <dbReference type="ChEBI" id="CHEBI:30616"/>
        <dbReference type="ChEBI" id="CHEBI:60377"/>
        <dbReference type="ChEBI" id="CHEBI:456216"/>
        <dbReference type="EC" id="2.7.1.48"/>
    </reaction>
</comment>
<dbReference type="Gene3D" id="3.40.50.2020">
    <property type="match status" value="1"/>
</dbReference>
<dbReference type="FunFam" id="3.40.50.300:FF:002070">
    <property type="entry name" value="Uridine kinase"/>
    <property type="match status" value="1"/>
</dbReference>
<dbReference type="Pfam" id="PF11204">
    <property type="entry name" value="DUF2985"/>
    <property type="match status" value="1"/>
</dbReference>
<evidence type="ECO:0000259" key="9">
    <source>
        <dbReference type="Pfam" id="PF14681"/>
    </source>
</evidence>
<dbReference type="PANTHER" id="PTHR35872">
    <property type="entry name" value="INTEGRAL MEMBRANE PROTEIN (AFU_ORTHOLOGUE AFUA_5G07110)"/>
    <property type="match status" value="1"/>
</dbReference>
<reference evidence="10" key="1">
    <citation type="submission" date="2023-03" db="EMBL/GenBank/DDBJ databases">
        <title>Mating type loci evolution in Malassezia.</title>
        <authorList>
            <person name="Coelho M.A."/>
        </authorList>
    </citation>
    <scope>NUCLEOTIDE SEQUENCE</scope>
    <source>
        <strain evidence="10">CBS 10434</strain>
    </source>
</reference>
<organism evidence="10 11">
    <name type="scientific">Malassezia caprae</name>
    <dbReference type="NCBI Taxonomy" id="1381934"/>
    <lineage>
        <taxon>Eukaryota</taxon>
        <taxon>Fungi</taxon>
        <taxon>Dikarya</taxon>
        <taxon>Basidiomycota</taxon>
        <taxon>Ustilaginomycotina</taxon>
        <taxon>Malasseziomycetes</taxon>
        <taxon>Malasseziales</taxon>
        <taxon>Malasseziaceae</taxon>
        <taxon>Malassezia</taxon>
    </lineage>
</organism>
<dbReference type="Pfam" id="PF14681">
    <property type="entry name" value="UPRTase"/>
    <property type="match status" value="1"/>
</dbReference>
<dbReference type="PANTHER" id="PTHR35872:SF2">
    <property type="entry name" value="INTEGRAL MEMBRANE PROTEIN (AFU_ORTHOLOGUE AFUA_5G07110)"/>
    <property type="match status" value="1"/>
</dbReference>
<evidence type="ECO:0000256" key="1">
    <source>
        <dbReference type="ARBA" id="ARBA00004690"/>
    </source>
</evidence>
<evidence type="ECO:0000256" key="6">
    <source>
        <dbReference type="SAM" id="MobiDB-lite"/>
    </source>
</evidence>
<comment type="pathway">
    <text evidence="1 5">Pyrimidine metabolism; UMP biosynthesis via salvage pathway; UMP from uridine: step 1/1.</text>
</comment>
<protein>
    <recommendedName>
        <fullName evidence="5">Uridine kinase</fullName>
        <ecNumber evidence="5">2.7.1.48</ecNumber>
    </recommendedName>
</protein>
<dbReference type="CDD" id="cd06223">
    <property type="entry name" value="PRTases_typeI"/>
    <property type="match status" value="1"/>
</dbReference>
<dbReference type="Gene3D" id="3.40.50.300">
    <property type="entry name" value="P-loop containing nucleotide triphosphate hydrolases"/>
    <property type="match status" value="1"/>
</dbReference>
<dbReference type="GO" id="GO:0005524">
    <property type="term" value="F:ATP binding"/>
    <property type="evidence" value="ECO:0007669"/>
    <property type="project" value="UniProtKB-KW"/>
</dbReference>
<dbReference type="NCBIfam" id="NF004018">
    <property type="entry name" value="PRK05480.1"/>
    <property type="match status" value="1"/>
</dbReference>